<name>A0A0C2YIH8_HEBCY</name>
<reference evidence="2" key="2">
    <citation type="submission" date="2015-01" db="EMBL/GenBank/DDBJ databases">
        <title>Evolutionary Origins and Diversification of the Mycorrhizal Mutualists.</title>
        <authorList>
            <consortium name="DOE Joint Genome Institute"/>
            <consortium name="Mycorrhizal Genomics Consortium"/>
            <person name="Kohler A."/>
            <person name="Kuo A."/>
            <person name="Nagy L.G."/>
            <person name="Floudas D."/>
            <person name="Copeland A."/>
            <person name="Barry K.W."/>
            <person name="Cichocki N."/>
            <person name="Veneault-Fourrey C."/>
            <person name="LaButti K."/>
            <person name="Lindquist E.A."/>
            <person name="Lipzen A."/>
            <person name="Lundell T."/>
            <person name="Morin E."/>
            <person name="Murat C."/>
            <person name="Riley R."/>
            <person name="Ohm R."/>
            <person name="Sun H."/>
            <person name="Tunlid A."/>
            <person name="Henrissat B."/>
            <person name="Grigoriev I.V."/>
            <person name="Hibbett D.S."/>
            <person name="Martin F."/>
        </authorList>
    </citation>
    <scope>NUCLEOTIDE SEQUENCE [LARGE SCALE GENOMIC DNA]</scope>
    <source>
        <strain evidence="2">h7</strain>
    </source>
</reference>
<evidence type="ECO:0000313" key="2">
    <source>
        <dbReference type="Proteomes" id="UP000053424"/>
    </source>
</evidence>
<evidence type="ECO:0000313" key="1">
    <source>
        <dbReference type="EMBL" id="KIM49558.1"/>
    </source>
</evidence>
<dbReference type="AlphaFoldDB" id="A0A0C2YIH8"/>
<dbReference type="HOGENOM" id="CLU_1214889_0_0_1"/>
<accession>A0A0C2YIH8</accession>
<reference evidence="1 2" key="1">
    <citation type="submission" date="2014-04" db="EMBL/GenBank/DDBJ databases">
        <authorList>
            <consortium name="DOE Joint Genome Institute"/>
            <person name="Kuo A."/>
            <person name="Gay G."/>
            <person name="Dore J."/>
            <person name="Kohler A."/>
            <person name="Nagy L.G."/>
            <person name="Floudas D."/>
            <person name="Copeland A."/>
            <person name="Barry K.W."/>
            <person name="Cichocki N."/>
            <person name="Veneault-Fourrey C."/>
            <person name="LaButti K."/>
            <person name="Lindquist E.A."/>
            <person name="Lipzen A."/>
            <person name="Lundell T."/>
            <person name="Morin E."/>
            <person name="Murat C."/>
            <person name="Sun H."/>
            <person name="Tunlid A."/>
            <person name="Henrissat B."/>
            <person name="Grigoriev I.V."/>
            <person name="Hibbett D.S."/>
            <person name="Martin F."/>
            <person name="Nordberg H.P."/>
            <person name="Cantor M.N."/>
            <person name="Hua S.X."/>
        </authorList>
    </citation>
    <scope>NUCLEOTIDE SEQUENCE [LARGE SCALE GENOMIC DNA]</scope>
    <source>
        <strain evidence="2">h7</strain>
    </source>
</reference>
<gene>
    <name evidence="1" type="ORF">M413DRAFT_407739</name>
</gene>
<organism evidence="1 2">
    <name type="scientific">Hebeloma cylindrosporum</name>
    <dbReference type="NCBI Taxonomy" id="76867"/>
    <lineage>
        <taxon>Eukaryota</taxon>
        <taxon>Fungi</taxon>
        <taxon>Dikarya</taxon>
        <taxon>Basidiomycota</taxon>
        <taxon>Agaricomycotina</taxon>
        <taxon>Agaricomycetes</taxon>
        <taxon>Agaricomycetidae</taxon>
        <taxon>Agaricales</taxon>
        <taxon>Agaricineae</taxon>
        <taxon>Hymenogastraceae</taxon>
        <taxon>Hebeloma</taxon>
    </lineage>
</organism>
<keyword evidence="2" id="KW-1185">Reference proteome</keyword>
<sequence>MSPSSPLPQLSSIGVALDSRRVPMSRAMGRSWKNLRISKTQSLRYTESFSYATGPSINISSIDLDALSMSDSSSDASLDERLELGHQVLSRVAVFLKKVKVLGRKYLFRAQRGCEKRGCEGVDATSGVGEGSGLGSEWKLAGVTILELEEVEDPAGGDNVANPVTNEERERAKCDLAKKMELENVDRSNCEAAVVVKKNPGQPGIAQRWRRLVCRVETDLRPPSIPRQ</sequence>
<dbReference type="EMBL" id="KN831768">
    <property type="protein sequence ID" value="KIM49558.1"/>
    <property type="molecule type" value="Genomic_DNA"/>
</dbReference>
<protein>
    <submittedName>
        <fullName evidence="1">Uncharacterized protein</fullName>
    </submittedName>
</protein>
<proteinExistence type="predicted"/>
<dbReference type="Proteomes" id="UP000053424">
    <property type="component" value="Unassembled WGS sequence"/>
</dbReference>